<dbReference type="OrthoDB" id="2550114at2759"/>
<proteinExistence type="predicted"/>
<organism evidence="1 2">
    <name type="scientific">Hydnum rufescens UP504</name>
    <dbReference type="NCBI Taxonomy" id="1448309"/>
    <lineage>
        <taxon>Eukaryota</taxon>
        <taxon>Fungi</taxon>
        <taxon>Dikarya</taxon>
        <taxon>Basidiomycota</taxon>
        <taxon>Agaricomycotina</taxon>
        <taxon>Agaricomycetes</taxon>
        <taxon>Cantharellales</taxon>
        <taxon>Hydnaceae</taxon>
        <taxon>Hydnum</taxon>
    </lineage>
</organism>
<dbReference type="AlphaFoldDB" id="A0A9P6E0J5"/>
<dbReference type="Proteomes" id="UP000886523">
    <property type="component" value="Unassembled WGS sequence"/>
</dbReference>
<evidence type="ECO:0000313" key="2">
    <source>
        <dbReference type="Proteomes" id="UP000886523"/>
    </source>
</evidence>
<evidence type="ECO:0000313" key="1">
    <source>
        <dbReference type="EMBL" id="KAF9520687.1"/>
    </source>
</evidence>
<name>A0A9P6E0J5_9AGAM</name>
<accession>A0A9P6E0J5</accession>
<protein>
    <submittedName>
        <fullName evidence="1">Uncharacterized protein</fullName>
    </submittedName>
</protein>
<dbReference type="EMBL" id="MU128911">
    <property type="protein sequence ID" value="KAF9520687.1"/>
    <property type="molecule type" value="Genomic_DNA"/>
</dbReference>
<keyword evidence="2" id="KW-1185">Reference proteome</keyword>
<comment type="caution">
    <text evidence="1">The sequence shown here is derived from an EMBL/GenBank/DDBJ whole genome shotgun (WGS) entry which is preliminary data.</text>
</comment>
<sequence length="176" mass="18958">MPEEIELEPLIQGFKLPEGLPPNLDSSSENTDSNSIFILLAYPSALPRLFLFLSSPASSEGETDLRTSLTPLETLFSIPTSPSPSPTLMRTALAPRPPQHPLLVPVTLLTSLSSLISYNTAGIGRLWGSYVILFGGESSISKTTGADKRTSRFIFGNKAAASAQKKAWKKERGPTI</sequence>
<reference evidence="1" key="1">
    <citation type="journal article" date="2020" name="Nat. Commun.">
        <title>Large-scale genome sequencing of mycorrhizal fungi provides insights into the early evolution of symbiotic traits.</title>
        <authorList>
            <person name="Miyauchi S."/>
            <person name="Kiss E."/>
            <person name="Kuo A."/>
            <person name="Drula E."/>
            <person name="Kohler A."/>
            <person name="Sanchez-Garcia M."/>
            <person name="Morin E."/>
            <person name="Andreopoulos B."/>
            <person name="Barry K.W."/>
            <person name="Bonito G."/>
            <person name="Buee M."/>
            <person name="Carver A."/>
            <person name="Chen C."/>
            <person name="Cichocki N."/>
            <person name="Clum A."/>
            <person name="Culley D."/>
            <person name="Crous P.W."/>
            <person name="Fauchery L."/>
            <person name="Girlanda M."/>
            <person name="Hayes R.D."/>
            <person name="Keri Z."/>
            <person name="LaButti K."/>
            <person name="Lipzen A."/>
            <person name="Lombard V."/>
            <person name="Magnuson J."/>
            <person name="Maillard F."/>
            <person name="Murat C."/>
            <person name="Nolan M."/>
            <person name="Ohm R.A."/>
            <person name="Pangilinan J."/>
            <person name="Pereira M.F."/>
            <person name="Perotto S."/>
            <person name="Peter M."/>
            <person name="Pfister S."/>
            <person name="Riley R."/>
            <person name="Sitrit Y."/>
            <person name="Stielow J.B."/>
            <person name="Szollosi G."/>
            <person name="Zifcakova L."/>
            <person name="Stursova M."/>
            <person name="Spatafora J.W."/>
            <person name="Tedersoo L."/>
            <person name="Vaario L.M."/>
            <person name="Yamada A."/>
            <person name="Yan M."/>
            <person name="Wang P."/>
            <person name="Xu J."/>
            <person name="Bruns T."/>
            <person name="Baldrian P."/>
            <person name="Vilgalys R."/>
            <person name="Dunand C."/>
            <person name="Henrissat B."/>
            <person name="Grigoriev I.V."/>
            <person name="Hibbett D."/>
            <person name="Nagy L.G."/>
            <person name="Martin F.M."/>
        </authorList>
    </citation>
    <scope>NUCLEOTIDE SEQUENCE</scope>
    <source>
        <strain evidence="1">UP504</strain>
    </source>
</reference>
<gene>
    <name evidence="1" type="ORF">BS47DRAFT_1335852</name>
</gene>
<feature type="non-terminal residue" evidence="1">
    <location>
        <position position="176"/>
    </location>
</feature>